<keyword evidence="8 10" id="KW-1133">Transmembrane helix</keyword>
<dbReference type="OMA" id="FQVPPMH"/>
<comment type="similarity">
    <text evidence="3 10">Belongs to the ALG6/ALG8 glucosyltransferase family.</text>
</comment>
<organism evidence="11 12">
    <name type="scientific">Globisporangium ultimum (strain ATCC 200006 / CBS 805.95 / DAOM BR144)</name>
    <name type="common">Pythium ultimum</name>
    <dbReference type="NCBI Taxonomy" id="431595"/>
    <lineage>
        <taxon>Eukaryota</taxon>
        <taxon>Sar</taxon>
        <taxon>Stramenopiles</taxon>
        <taxon>Oomycota</taxon>
        <taxon>Peronosporomycetes</taxon>
        <taxon>Pythiales</taxon>
        <taxon>Pythiaceae</taxon>
        <taxon>Globisporangium</taxon>
    </lineage>
</organism>
<dbReference type="STRING" id="431595.K3WJX2"/>
<evidence type="ECO:0000313" key="12">
    <source>
        <dbReference type="Proteomes" id="UP000019132"/>
    </source>
</evidence>
<keyword evidence="12" id="KW-1185">Reference proteome</keyword>
<evidence type="ECO:0000256" key="4">
    <source>
        <dbReference type="ARBA" id="ARBA00022676"/>
    </source>
</evidence>
<feature type="transmembrane region" description="Helical" evidence="10">
    <location>
        <begin position="312"/>
        <end position="332"/>
    </location>
</feature>
<evidence type="ECO:0000256" key="5">
    <source>
        <dbReference type="ARBA" id="ARBA00022679"/>
    </source>
</evidence>
<dbReference type="EC" id="2.4.1.-" evidence="10"/>
<keyword evidence="7 10" id="KW-0256">Endoplasmic reticulum</keyword>
<dbReference type="PANTHER" id="PTHR12413">
    <property type="entry name" value="DOLICHYL GLYCOSYLTRANSFERASE"/>
    <property type="match status" value="1"/>
</dbReference>
<evidence type="ECO:0000256" key="3">
    <source>
        <dbReference type="ARBA" id="ARBA00008715"/>
    </source>
</evidence>
<keyword evidence="6 10" id="KW-0812">Transmembrane</keyword>
<keyword evidence="4 10" id="KW-0328">Glycosyltransferase</keyword>
<dbReference type="VEuPathDB" id="FungiDB:PYU1_G005253"/>
<evidence type="ECO:0000256" key="2">
    <source>
        <dbReference type="ARBA" id="ARBA00004922"/>
    </source>
</evidence>
<dbReference type="UniPathway" id="UPA00378"/>
<reference evidence="12" key="2">
    <citation type="submission" date="2010-04" db="EMBL/GenBank/DDBJ databases">
        <authorList>
            <person name="Buell R."/>
            <person name="Hamilton J."/>
            <person name="Hostetler J."/>
        </authorList>
    </citation>
    <scope>NUCLEOTIDE SEQUENCE [LARGE SCALE GENOMIC DNA]</scope>
    <source>
        <strain evidence="12">DAOM:BR144</strain>
    </source>
</reference>
<dbReference type="HOGENOM" id="CLU_008110_3_0_1"/>
<feature type="transmembrane region" description="Helical" evidence="10">
    <location>
        <begin position="404"/>
        <end position="422"/>
    </location>
</feature>
<dbReference type="EMBL" id="GL376633">
    <property type="status" value="NOT_ANNOTATED_CDS"/>
    <property type="molecule type" value="Genomic_DNA"/>
</dbReference>
<dbReference type="Proteomes" id="UP000019132">
    <property type="component" value="Unassembled WGS sequence"/>
</dbReference>
<sequence length="521" mass="59771">MPGEDQSLVEVALRHLDANGLHTGATVLVWLLLLLLRWLVGLHSYSGAQTPPMFGDYEAQRHWMEITLNLPVSQWYFNTTENDLLYWGLDYPPLTAYVSYLFGVMADRIEPEMVALKISRGYEDASSKVFMRTSVIFCDILLFIPVIFYVAQVLYQRQQWTQRMALPLIVLSQPALLLIDHGHFQYNNVSLGLTALAVALVLRNHEFLGSIAFCLALNFKQMTLYYAPAIGVFLFARCVYRSKFLLHLIKLAVAVIATFAVLWFPFCMHTAKDVLHRVFPFARGLFEDKVANFWCVLDLVYKIKHHVTPVQQMRLCTFATFLGFLPSIIDLLRRKPTRLRFILALVNSSLAFFLFSFQVHEKTILIPLLPISFLYAYNSLLAGWFSFLSTFSMFFLLNKDGIALPYFVLQLIFLSIGVLPFLTTRSCLHANDTTYAPGYRVDGRPHVIFQIYVMISIVGVVMLHLTHMLVAPPQRYPHIHDYLFATYSCGHFLLTLAYCTYWQWTVQEEDEAGSSAKAKTE</sequence>
<evidence type="ECO:0000256" key="10">
    <source>
        <dbReference type="RuleBase" id="RU363110"/>
    </source>
</evidence>
<dbReference type="InterPro" id="IPR004856">
    <property type="entry name" value="Glyco_trans_ALG6/ALG8"/>
</dbReference>
<dbReference type="AlphaFoldDB" id="K3WJX2"/>
<comment type="subcellular location">
    <subcellularLocation>
        <location evidence="1 10">Endoplasmic reticulum membrane</location>
        <topology evidence="1 10">Multi-pass membrane protein</topology>
    </subcellularLocation>
</comment>
<evidence type="ECO:0000256" key="6">
    <source>
        <dbReference type="ARBA" id="ARBA00022692"/>
    </source>
</evidence>
<reference evidence="12" key="1">
    <citation type="journal article" date="2010" name="Genome Biol.">
        <title>Genome sequence of the necrotrophic plant pathogen Pythium ultimum reveals original pathogenicity mechanisms and effector repertoire.</title>
        <authorList>
            <person name="Levesque C.A."/>
            <person name="Brouwer H."/>
            <person name="Cano L."/>
            <person name="Hamilton J.P."/>
            <person name="Holt C."/>
            <person name="Huitema E."/>
            <person name="Raffaele S."/>
            <person name="Robideau G.P."/>
            <person name="Thines M."/>
            <person name="Win J."/>
            <person name="Zerillo M.M."/>
            <person name="Beakes G.W."/>
            <person name="Boore J.L."/>
            <person name="Busam D."/>
            <person name="Dumas B."/>
            <person name="Ferriera S."/>
            <person name="Fuerstenberg S.I."/>
            <person name="Gachon C.M."/>
            <person name="Gaulin E."/>
            <person name="Govers F."/>
            <person name="Grenville-Briggs L."/>
            <person name="Horner N."/>
            <person name="Hostetler J."/>
            <person name="Jiang R.H."/>
            <person name="Johnson J."/>
            <person name="Krajaejun T."/>
            <person name="Lin H."/>
            <person name="Meijer H.J."/>
            <person name="Moore B."/>
            <person name="Morris P."/>
            <person name="Phuntmart V."/>
            <person name="Puiu D."/>
            <person name="Shetty J."/>
            <person name="Stajich J.E."/>
            <person name="Tripathy S."/>
            <person name="Wawra S."/>
            <person name="van West P."/>
            <person name="Whitty B.R."/>
            <person name="Coutinho P.M."/>
            <person name="Henrissat B."/>
            <person name="Martin F."/>
            <person name="Thomas P.D."/>
            <person name="Tyler B.M."/>
            <person name="De Vries R.P."/>
            <person name="Kamoun S."/>
            <person name="Yandell M."/>
            <person name="Tisserat N."/>
            <person name="Buell C.R."/>
        </authorList>
    </citation>
    <scope>NUCLEOTIDE SEQUENCE</scope>
    <source>
        <strain evidence="12">DAOM:BR144</strain>
    </source>
</reference>
<feature type="transmembrane region" description="Helical" evidence="10">
    <location>
        <begin position="447"/>
        <end position="470"/>
    </location>
</feature>
<reference evidence="11" key="3">
    <citation type="submission" date="2015-02" db="UniProtKB">
        <authorList>
            <consortium name="EnsemblProtists"/>
        </authorList>
    </citation>
    <scope>IDENTIFICATION</scope>
    <source>
        <strain evidence="11">DAOM BR144</strain>
    </source>
</reference>
<feature type="transmembrane region" description="Helical" evidence="10">
    <location>
        <begin position="247"/>
        <end position="266"/>
    </location>
</feature>
<dbReference type="Pfam" id="PF03155">
    <property type="entry name" value="Alg6_Alg8"/>
    <property type="match status" value="1"/>
</dbReference>
<feature type="transmembrane region" description="Helical" evidence="10">
    <location>
        <begin position="20"/>
        <end position="40"/>
    </location>
</feature>
<evidence type="ECO:0000256" key="1">
    <source>
        <dbReference type="ARBA" id="ARBA00004477"/>
    </source>
</evidence>
<keyword evidence="5 10" id="KW-0808">Transferase</keyword>
<evidence type="ECO:0000313" key="11">
    <source>
        <dbReference type="EnsemblProtists" id="PYU1_T005264"/>
    </source>
</evidence>
<dbReference type="GO" id="GO:0042281">
    <property type="term" value="F:dolichyl pyrophosphate Man9GlcNAc2 alpha-1,3-glucosyltransferase activity"/>
    <property type="evidence" value="ECO:0007669"/>
    <property type="project" value="TreeGrafter"/>
</dbReference>
<feature type="transmembrane region" description="Helical" evidence="10">
    <location>
        <begin position="377"/>
        <end position="397"/>
    </location>
</feature>
<name>K3WJX2_GLOUD</name>
<dbReference type="eggNOG" id="KOG2575">
    <property type="taxonomic scope" value="Eukaryota"/>
</dbReference>
<evidence type="ECO:0000256" key="7">
    <source>
        <dbReference type="ARBA" id="ARBA00022824"/>
    </source>
</evidence>
<comment type="pathway">
    <text evidence="2 10">Protein modification; protein glycosylation.</text>
</comment>
<feature type="transmembrane region" description="Helical" evidence="10">
    <location>
        <begin position="339"/>
        <end position="357"/>
    </location>
</feature>
<evidence type="ECO:0000256" key="9">
    <source>
        <dbReference type="ARBA" id="ARBA00023136"/>
    </source>
</evidence>
<feature type="transmembrane region" description="Helical" evidence="10">
    <location>
        <begin position="129"/>
        <end position="154"/>
    </location>
</feature>
<dbReference type="InParanoid" id="K3WJX2"/>
<protein>
    <recommendedName>
        <fullName evidence="10">Alpha-1,3-glucosyltransferase</fullName>
        <ecNumber evidence="10">2.4.1.-</ecNumber>
    </recommendedName>
</protein>
<accession>K3WJX2</accession>
<keyword evidence="9 10" id="KW-0472">Membrane</keyword>
<proteinExistence type="inferred from homology"/>
<dbReference type="GO" id="GO:0005789">
    <property type="term" value="C:endoplasmic reticulum membrane"/>
    <property type="evidence" value="ECO:0007669"/>
    <property type="project" value="UniProtKB-SubCell"/>
</dbReference>
<dbReference type="EnsemblProtists" id="PYU1_T005264">
    <property type="protein sequence ID" value="PYU1_T005264"/>
    <property type="gene ID" value="PYU1_G005253"/>
</dbReference>
<dbReference type="PANTHER" id="PTHR12413:SF1">
    <property type="entry name" value="DOLICHYL PYROPHOSPHATE MAN9GLCNAC2 ALPHA-1,3-GLUCOSYLTRANSFERASE"/>
    <property type="match status" value="1"/>
</dbReference>
<feature type="transmembrane region" description="Helical" evidence="10">
    <location>
        <begin position="482"/>
        <end position="504"/>
    </location>
</feature>
<evidence type="ECO:0000256" key="8">
    <source>
        <dbReference type="ARBA" id="ARBA00022989"/>
    </source>
</evidence>